<dbReference type="GO" id="GO:0005576">
    <property type="term" value="C:extracellular region"/>
    <property type="evidence" value="ECO:0007669"/>
    <property type="project" value="InterPro"/>
</dbReference>
<evidence type="ECO:0000313" key="4">
    <source>
        <dbReference type="Proteomes" id="UP000709295"/>
    </source>
</evidence>
<feature type="chain" id="PRO_5035329441" description="Elicitin" evidence="2">
    <location>
        <begin position="21"/>
        <end position="222"/>
    </location>
</feature>
<comment type="caution">
    <text evidence="3">The sequence shown here is derived from an EMBL/GenBank/DDBJ whole genome shotgun (WGS) entry which is preliminary data.</text>
</comment>
<evidence type="ECO:0000313" key="3">
    <source>
        <dbReference type="EMBL" id="KAG6942406.1"/>
    </source>
</evidence>
<keyword evidence="2" id="KW-0732">Signal</keyword>
<evidence type="ECO:0000256" key="1">
    <source>
        <dbReference type="SAM" id="MobiDB-lite"/>
    </source>
</evidence>
<protein>
    <recommendedName>
        <fullName evidence="5">Elicitin</fullName>
    </recommendedName>
</protein>
<feature type="compositionally biased region" description="Polar residues" evidence="1">
    <location>
        <begin position="186"/>
        <end position="196"/>
    </location>
</feature>
<dbReference type="Proteomes" id="UP000709295">
    <property type="component" value="Unassembled WGS sequence"/>
</dbReference>
<dbReference type="InterPro" id="IPR002200">
    <property type="entry name" value="Elicitin"/>
</dbReference>
<proteinExistence type="predicted"/>
<feature type="region of interest" description="Disordered" evidence="1">
    <location>
        <begin position="177"/>
        <end position="196"/>
    </location>
</feature>
<feature type="signal peptide" evidence="2">
    <location>
        <begin position="1"/>
        <end position="20"/>
    </location>
</feature>
<name>A0A8J5IGC7_9STRA</name>
<organism evidence="3 4">
    <name type="scientific">Phytophthora aleatoria</name>
    <dbReference type="NCBI Taxonomy" id="2496075"/>
    <lineage>
        <taxon>Eukaryota</taxon>
        <taxon>Sar</taxon>
        <taxon>Stramenopiles</taxon>
        <taxon>Oomycota</taxon>
        <taxon>Peronosporomycetes</taxon>
        <taxon>Peronosporales</taxon>
        <taxon>Peronosporaceae</taxon>
        <taxon>Phytophthora</taxon>
    </lineage>
</organism>
<reference evidence="3" key="1">
    <citation type="submission" date="2021-01" db="EMBL/GenBank/DDBJ databases">
        <title>Phytophthora aleatoria, a newly-described species from Pinus radiata is distinct from Phytophthora cactorum isolates based on comparative genomics.</title>
        <authorList>
            <person name="Mcdougal R."/>
            <person name="Panda P."/>
            <person name="Williams N."/>
            <person name="Studholme D.J."/>
        </authorList>
    </citation>
    <scope>NUCLEOTIDE SEQUENCE</scope>
    <source>
        <strain evidence="3">NZFS 4037</strain>
    </source>
</reference>
<evidence type="ECO:0000256" key="2">
    <source>
        <dbReference type="SAM" id="SignalP"/>
    </source>
</evidence>
<gene>
    <name evidence="3" type="ORF">JG688_00018132</name>
</gene>
<dbReference type="SMART" id="SM01187">
    <property type="entry name" value="Elicitin"/>
    <property type="match status" value="2"/>
</dbReference>
<sequence length="222" mass="22606">MSSLSWFLVASLTFIAAINAEECSTSELLTIASNTHLEGCTSDVGFGGFSAISALTDKQIKAVCDSSDCMELMDGMSLTLISGVSAADDACATTDLVGIAGSPHVAGCSADAGFSSISTISELTTEQIQVICASSACTALMKDIGALGLGDCRIPETKIYLQTDIIDAFTEKCSALDSSSSSAGSVTTDNLREGSSSVTSSATTLIMRCIATATFALAVLLV</sequence>
<evidence type="ECO:0008006" key="5">
    <source>
        <dbReference type="Google" id="ProtNLM"/>
    </source>
</evidence>
<dbReference type="AlphaFoldDB" id="A0A8J5IGC7"/>
<accession>A0A8J5IGC7</accession>
<keyword evidence="4" id="KW-1185">Reference proteome</keyword>
<dbReference type="EMBL" id="JAENGY010003115">
    <property type="protein sequence ID" value="KAG6942406.1"/>
    <property type="molecule type" value="Genomic_DNA"/>
</dbReference>
<dbReference type="Pfam" id="PF00964">
    <property type="entry name" value="Elicitin"/>
    <property type="match status" value="2"/>
</dbReference>